<organism evidence="1 2">
    <name type="scientific">Funneliformis mosseae</name>
    <name type="common">Endomycorrhizal fungus</name>
    <name type="synonym">Glomus mosseae</name>
    <dbReference type="NCBI Taxonomy" id="27381"/>
    <lineage>
        <taxon>Eukaryota</taxon>
        <taxon>Fungi</taxon>
        <taxon>Fungi incertae sedis</taxon>
        <taxon>Mucoromycota</taxon>
        <taxon>Glomeromycotina</taxon>
        <taxon>Glomeromycetes</taxon>
        <taxon>Glomerales</taxon>
        <taxon>Glomeraceae</taxon>
        <taxon>Funneliformis</taxon>
    </lineage>
</organism>
<dbReference type="Proteomes" id="UP000789375">
    <property type="component" value="Unassembled WGS sequence"/>
</dbReference>
<accession>A0A9N8V510</accession>
<comment type="caution">
    <text evidence="1">The sequence shown here is derived from an EMBL/GenBank/DDBJ whole genome shotgun (WGS) entry which is preliminary data.</text>
</comment>
<evidence type="ECO:0000313" key="1">
    <source>
        <dbReference type="EMBL" id="CAG8438371.1"/>
    </source>
</evidence>
<dbReference type="EMBL" id="CAJVPP010000058">
    <property type="protein sequence ID" value="CAG8438371.1"/>
    <property type="molecule type" value="Genomic_DNA"/>
</dbReference>
<proteinExistence type="predicted"/>
<evidence type="ECO:0000313" key="2">
    <source>
        <dbReference type="Proteomes" id="UP000789375"/>
    </source>
</evidence>
<protein>
    <submittedName>
        <fullName evidence="1">16763_t:CDS:1</fullName>
    </submittedName>
</protein>
<keyword evidence="2" id="KW-1185">Reference proteome</keyword>
<dbReference type="AlphaFoldDB" id="A0A9N8V510"/>
<gene>
    <name evidence="1" type="ORF">FMOSSE_LOCUS597</name>
</gene>
<reference evidence="1" key="1">
    <citation type="submission" date="2021-06" db="EMBL/GenBank/DDBJ databases">
        <authorList>
            <person name="Kallberg Y."/>
            <person name="Tangrot J."/>
            <person name="Rosling A."/>
        </authorList>
    </citation>
    <scope>NUCLEOTIDE SEQUENCE</scope>
    <source>
        <strain evidence="1">87-6 pot B 2015</strain>
    </source>
</reference>
<name>A0A9N8V510_FUNMO</name>
<sequence length="51" mass="5992">MIRKIRTDKKDTICKRGNVAFTKVPIIIPIQEFMQHPIREPIQTLKLEMTA</sequence>